<dbReference type="InterPro" id="IPR049704">
    <property type="entry name" value="Aminotrans_3_PPA_site"/>
</dbReference>
<dbReference type="SUPFAM" id="SSF53383">
    <property type="entry name" value="PLP-dependent transferases"/>
    <property type="match status" value="1"/>
</dbReference>
<reference evidence="5" key="1">
    <citation type="journal article" date="2020" name="mSystems">
        <title>Genome- and Community-Level Interaction Insights into Carbon Utilization and Element Cycling Functions of Hydrothermarchaeota in Hydrothermal Sediment.</title>
        <authorList>
            <person name="Zhou Z."/>
            <person name="Liu Y."/>
            <person name="Xu W."/>
            <person name="Pan J."/>
            <person name="Luo Z.H."/>
            <person name="Li M."/>
        </authorList>
    </citation>
    <scope>NUCLEOTIDE SEQUENCE [LARGE SCALE GENOMIC DNA]</scope>
    <source>
        <strain evidence="5">SpSt-747</strain>
    </source>
</reference>
<dbReference type="EMBL" id="DTFV01000131">
    <property type="protein sequence ID" value="HGI31486.1"/>
    <property type="molecule type" value="Genomic_DNA"/>
</dbReference>
<dbReference type="Gene3D" id="3.90.1150.10">
    <property type="entry name" value="Aspartate Aminotransferase, domain 1"/>
    <property type="match status" value="1"/>
</dbReference>
<dbReference type="GO" id="GO:0030170">
    <property type="term" value="F:pyridoxal phosphate binding"/>
    <property type="evidence" value="ECO:0007669"/>
    <property type="project" value="InterPro"/>
</dbReference>
<organism evidence="5">
    <name type="scientific">Candidatus Caldatribacterium californiense</name>
    <dbReference type="NCBI Taxonomy" id="1454726"/>
    <lineage>
        <taxon>Bacteria</taxon>
        <taxon>Pseudomonadati</taxon>
        <taxon>Atribacterota</taxon>
        <taxon>Atribacteria</taxon>
        <taxon>Atribacterales</taxon>
        <taxon>Candidatus Caldatribacteriaceae</taxon>
        <taxon>Candidatus Caldatribacterium</taxon>
    </lineage>
</organism>
<dbReference type="InterPro" id="IPR015421">
    <property type="entry name" value="PyrdxlP-dep_Trfase_major"/>
</dbReference>
<name>A0A7V3YIG4_9BACT</name>
<gene>
    <name evidence="5" type="ORF">ENV30_09330</name>
</gene>
<dbReference type="PANTHER" id="PTHR11986">
    <property type="entry name" value="AMINOTRANSFERASE CLASS III"/>
    <property type="match status" value="1"/>
</dbReference>
<dbReference type="GO" id="GO:0009447">
    <property type="term" value="P:putrescine catabolic process"/>
    <property type="evidence" value="ECO:0007669"/>
    <property type="project" value="TreeGrafter"/>
</dbReference>
<dbReference type="CDD" id="cd00610">
    <property type="entry name" value="OAT_like"/>
    <property type="match status" value="1"/>
</dbReference>
<dbReference type="PIRSF" id="PIRSF000521">
    <property type="entry name" value="Transaminase_4ab_Lys_Orn"/>
    <property type="match status" value="1"/>
</dbReference>
<dbReference type="InterPro" id="IPR050103">
    <property type="entry name" value="Class-III_PLP-dep_AT"/>
</dbReference>
<keyword evidence="2 5" id="KW-0032">Aminotransferase</keyword>
<keyword evidence="3 4" id="KW-0663">Pyridoxal phosphate</keyword>
<dbReference type="InterPro" id="IPR015422">
    <property type="entry name" value="PyrdxlP-dep_Trfase_small"/>
</dbReference>
<protein>
    <submittedName>
        <fullName evidence="5">Aminotransferase class III-fold pyridoxal phosphate-dependent enzyme</fullName>
    </submittedName>
</protein>
<dbReference type="PANTHER" id="PTHR11986:SF112">
    <property type="entry name" value="PUTRESCINE AMINOTRANSFERASE"/>
    <property type="match status" value="1"/>
</dbReference>
<dbReference type="FunFam" id="3.40.640.10:FF:000004">
    <property type="entry name" value="Acetylornithine aminotransferase"/>
    <property type="match status" value="1"/>
</dbReference>
<comment type="cofactor">
    <cofactor evidence="1">
        <name>pyridoxal 5'-phosphate</name>
        <dbReference type="ChEBI" id="CHEBI:597326"/>
    </cofactor>
</comment>
<dbReference type="GO" id="GO:0033094">
    <property type="term" value="F:putrescine--2-oxoglutarate transaminase activity"/>
    <property type="evidence" value="ECO:0007669"/>
    <property type="project" value="TreeGrafter"/>
</dbReference>
<evidence type="ECO:0000256" key="3">
    <source>
        <dbReference type="ARBA" id="ARBA00022898"/>
    </source>
</evidence>
<evidence type="ECO:0000313" key="5">
    <source>
        <dbReference type="EMBL" id="HGI31486.1"/>
    </source>
</evidence>
<sequence length="425" mass="46715">MENLSVEEKRRIVEETIEKYMKYLNPGLARLYKFANLTTVEWKGEGAKVFDIFGEAYIDCIGGFGVFNVGRNHPRVVERVIEQLRRLPLSSRTLFNKHQADLAEMLAAITPGDLQYSFFCNSGAEAVEGALKLARLYTKRKKFVSALGGFHGKTFGALSVSGRDVYKKPFEPLLPGTEQVPFNDLEAMEQAVDEDTAAVILEPIQGEGGVILPSPEYLKGVREICTRKGALLILDEVQTGLGRTGKMFACEHYGVVPDIMTLAKGLGGGVVPLGAFVSTAEIWRVFEDNPLIHSSTMGGNPLSCVAGIETLKVLQEEDIPAQAAAKGAYFLERLGELQREFPEIIQEVRGLGLLIGVELFDADAASLLAMEMAQRKVLVVYTLNNPRVIRLEPPLTITREEIDIVLSVLYDALQGVQAIVQEVRG</sequence>
<evidence type="ECO:0000256" key="2">
    <source>
        <dbReference type="ARBA" id="ARBA00022576"/>
    </source>
</evidence>
<keyword evidence="5" id="KW-0808">Transferase</keyword>
<proteinExistence type="inferred from homology"/>
<dbReference type="InterPro" id="IPR005814">
    <property type="entry name" value="Aminotrans_3"/>
</dbReference>
<dbReference type="GO" id="GO:0042802">
    <property type="term" value="F:identical protein binding"/>
    <property type="evidence" value="ECO:0007669"/>
    <property type="project" value="TreeGrafter"/>
</dbReference>
<dbReference type="Pfam" id="PF00202">
    <property type="entry name" value="Aminotran_3"/>
    <property type="match status" value="1"/>
</dbReference>
<dbReference type="AlphaFoldDB" id="A0A7V3YIG4"/>
<comment type="similarity">
    <text evidence="4">Belongs to the class-III pyridoxal-phosphate-dependent aminotransferase family.</text>
</comment>
<dbReference type="Gene3D" id="3.40.640.10">
    <property type="entry name" value="Type I PLP-dependent aspartate aminotransferase-like (Major domain)"/>
    <property type="match status" value="1"/>
</dbReference>
<comment type="caution">
    <text evidence="5">The sequence shown here is derived from an EMBL/GenBank/DDBJ whole genome shotgun (WGS) entry which is preliminary data.</text>
</comment>
<evidence type="ECO:0000256" key="4">
    <source>
        <dbReference type="RuleBase" id="RU003560"/>
    </source>
</evidence>
<evidence type="ECO:0000256" key="1">
    <source>
        <dbReference type="ARBA" id="ARBA00001933"/>
    </source>
</evidence>
<dbReference type="PROSITE" id="PS00600">
    <property type="entry name" value="AA_TRANSFER_CLASS_3"/>
    <property type="match status" value="1"/>
</dbReference>
<dbReference type="InterPro" id="IPR015424">
    <property type="entry name" value="PyrdxlP-dep_Trfase"/>
</dbReference>
<accession>A0A7V3YIG4</accession>